<dbReference type="SMART" id="SM01083">
    <property type="entry name" value="Cir_N"/>
    <property type="match status" value="1"/>
</dbReference>
<keyword evidence="7" id="KW-0539">Nucleus</keyword>
<evidence type="ECO:0000256" key="8">
    <source>
        <dbReference type="SAM" id="MobiDB-lite"/>
    </source>
</evidence>
<evidence type="ECO:0000256" key="1">
    <source>
        <dbReference type="ARBA" id="ARBA00004123"/>
    </source>
</evidence>
<evidence type="ECO:0000259" key="9">
    <source>
        <dbReference type="SMART" id="SM01083"/>
    </source>
</evidence>
<keyword evidence="3" id="KW-0507">mRNA processing</keyword>
<dbReference type="InterPro" id="IPR022209">
    <property type="entry name" value="CWC25"/>
</dbReference>
<protein>
    <submittedName>
        <fullName evidence="10">Putative pre-mrna-splicing factor cwc25</fullName>
    </submittedName>
</protein>
<accession>A0A1Q3F1B1</accession>
<evidence type="ECO:0000256" key="6">
    <source>
        <dbReference type="ARBA" id="ARBA00023187"/>
    </source>
</evidence>
<feature type="compositionally biased region" description="Polar residues" evidence="8">
    <location>
        <begin position="527"/>
        <end position="545"/>
    </location>
</feature>
<keyword evidence="6" id="KW-0508">mRNA splicing</keyword>
<dbReference type="PANTHER" id="PTHR16196">
    <property type="entry name" value="CELL CYCLE CONTROL PROTEIN CWF25"/>
    <property type="match status" value="1"/>
</dbReference>
<dbReference type="AlphaFoldDB" id="A0A1Q3F1B1"/>
<dbReference type="EMBL" id="GFDL01013700">
    <property type="protein sequence ID" value="JAV21345.1"/>
    <property type="molecule type" value="Transcribed_RNA"/>
</dbReference>
<dbReference type="GO" id="GO:0000398">
    <property type="term" value="P:mRNA splicing, via spliceosome"/>
    <property type="evidence" value="ECO:0007669"/>
    <property type="project" value="TreeGrafter"/>
</dbReference>
<evidence type="ECO:0000256" key="2">
    <source>
        <dbReference type="ARBA" id="ARBA00006695"/>
    </source>
</evidence>
<feature type="compositionally biased region" description="Low complexity" evidence="8">
    <location>
        <begin position="375"/>
        <end position="385"/>
    </location>
</feature>
<keyword evidence="4" id="KW-0747">Spliceosome</keyword>
<feature type="compositionally biased region" description="Basic residues" evidence="8">
    <location>
        <begin position="275"/>
        <end position="290"/>
    </location>
</feature>
<feature type="compositionally biased region" description="Basic and acidic residues" evidence="8">
    <location>
        <begin position="473"/>
        <end position="501"/>
    </location>
</feature>
<evidence type="ECO:0000256" key="5">
    <source>
        <dbReference type="ARBA" id="ARBA00023054"/>
    </source>
</evidence>
<name>A0A1Q3F1B1_CULTA</name>
<feature type="region of interest" description="Disordered" evidence="8">
    <location>
        <begin position="1"/>
        <end position="72"/>
    </location>
</feature>
<feature type="region of interest" description="Disordered" evidence="8">
    <location>
        <begin position="524"/>
        <end position="545"/>
    </location>
</feature>
<dbReference type="Pfam" id="PF10197">
    <property type="entry name" value="Cir_N"/>
    <property type="match status" value="1"/>
</dbReference>
<dbReference type="InterPro" id="IPR051376">
    <property type="entry name" value="CWC25_splicing_factor"/>
</dbReference>
<feature type="region of interest" description="Disordered" evidence="8">
    <location>
        <begin position="269"/>
        <end position="501"/>
    </location>
</feature>
<feature type="compositionally biased region" description="Basic and acidic residues" evidence="8">
    <location>
        <begin position="19"/>
        <end position="55"/>
    </location>
</feature>
<feature type="compositionally biased region" description="Basic and acidic residues" evidence="8">
    <location>
        <begin position="417"/>
        <end position="437"/>
    </location>
</feature>
<evidence type="ECO:0000313" key="10">
    <source>
        <dbReference type="EMBL" id="JAV21345.1"/>
    </source>
</evidence>
<feature type="compositionally biased region" description="Basic residues" evidence="8">
    <location>
        <begin position="198"/>
        <end position="217"/>
    </location>
</feature>
<dbReference type="PANTHER" id="PTHR16196:SF0">
    <property type="entry name" value="PRE-MRNA-SPLICING FACTOR CWC25 HOMOLOG"/>
    <property type="match status" value="1"/>
</dbReference>
<comment type="subcellular location">
    <subcellularLocation>
        <location evidence="1">Nucleus</location>
    </subcellularLocation>
</comment>
<evidence type="ECO:0000256" key="3">
    <source>
        <dbReference type="ARBA" id="ARBA00022664"/>
    </source>
</evidence>
<sequence>MGGGDLNTKKSWHPSTFKNQERVWKAEQADAAEKRKLAELQHEINEERNREELKTIAKKSGLLPDDGDGDRKLEWMYKGPSINREEYLLGRTVDKNFETMDAQEKATASSSGVGISQPKNHVEHECIPFSIRQYKGLEGSEQVDMARKLMEDPLMQIKQKEIESRQKILENPVKLKELHRLLKSDQSIRGRDREKDRKGGKKKDKKDKKKKSKKKRKGSESSDGSDGSDGDDLDKILAEKYKKVQNSMEKQEEVSLDKLLSMKYQKLSKELNKLAKPKKSKKKKDRRRSHSSKDSEPDSDSDREPVRRNRDPSRERTRPGPSRVRERSRSRDRHRRHRSKSPKRREERRRSRSPARISPKPSREPAPRGRRTPVPSSSSESSSPEPTHRRRNDSEDDEEEERRPKPKNFGLVSASGKKLELNKRDEVRLYKREEIKAHQSSQKPSWTKPERKAPPLTEEEMEAKRRAMMSNAEWRDRERKQNVKRYDDEERKLEERDGQKRYDKEFIMKQFKHAANNETVEKRIKSNRNNIQRSGGSMNDNFARR</sequence>
<reference evidence="10" key="1">
    <citation type="submission" date="2017-01" db="EMBL/GenBank/DDBJ databases">
        <title>A deep insight into the sialotranscriptome of adult male and female Cluex tarsalis mosquitoes.</title>
        <authorList>
            <person name="Ribeiro J.M."/>
            <person name="Moreira F."/>
            <person name="Bernard K.A."/>
            <person name="Calvo E."/>
        </authorList>
    </citation>
    <scope>NUCLEOTIDE SEQUENCE</scope>
    <source>
        <strain evidence="10">Kern County</strain>
        <tissue evidence="10">Salivary glands</tissue>
    </source>
</reference>
<dbReference type="Pfam" id="PF12542">
    <property type="entry name" value="CWC25"/>
    <property type="match status" value="1"/>
</dbReference>
<keyword evidence="5" id="KW-0175">Coiled coil</keyword>
<feature type="compositionally biased region" description="Basic and acidic residues" evidence="8">
    <location>
        <begin position="291"/>
        <end position="329"/>
    </location>
</feature>
<evidence type="ECO:0000256" key="7">
    <source>
        <dbReference type="ARBA" id="ARBA00023242"/>
    </source>
</evidence>
<feature type="region of interest" description="Disordered" evidence="8">
    <location>
        <begin position="180"/>
        <end position="233"/>
    </location>
</feature>
<organism evidence="10">
    <name type="scientific">Culex tarsalis</name>
    <name type="common">Encephalitis mosquito</name>
    <dbReference type="NCBI Taxonomy" id="7177"/>
    <lineage>
        <taxon>Eukaryota</taxon>
        <taxon>Metazoa</taxon>
        <taxon>Ecdysozoa</taxon>
        <taxon>Arthropoda</taxon>
        <taxon>Hexapoda</taxon>
        <taxon>Insecta</taxon>
        <taxon>Pterygota</taxon>
        <taxon>Neoptera</taxon>
        <taxon>Endopterygota</taxon>
        <taxon>Diptera</taxon>
        <taxon>Nematocera</taxon>
        <taxon>Culicoidea</taxon>
        <taxon>Culicidae</taxon>
        <taxon>Culicinae</taxon>
        <taxon>Culicini</taxon>
        <taxon>Culex</taxon>
        <taxon>Culex</taxon>
    </lineage>
</organism>
<dbReference type="GO" id="GO:0005684">
    <property type="term" value="C:U2-type spliceosomal complex"/>
    <property type="evidence" value="ECO:0007669"/>
    <property type="project" value="TreeGrafter"/>
</dbReference>
<feature type="domain" description="CBF1-interacting co-repressor CIR N-terminal" evidence="9">
    <location>
        <begin position="11"/>
        <end position="47"/>
    </location>
</feature>
<comment type="similarity">
    <text evidence="2">Belongs to the CWC25 family.</text>
</comment>
<dbReference type="InterPro" id="IPR019339">
    <property type="entry name" value="CIR_N_dom"/>
</dbReference>
<feature type="compositionally biased region" description="Basic residues" evidence="8">
    <location>
        <begin position="330"/>
        <end position="343"/>
    </location>
</feature>
<evidence type="ECO:0000256" key="4">
    <source>
        <dbReference type="ARBA" id="ARBA00022728"/>
    </source>
</evidence>
<proteinExistence type="inferred from homology"/>
<feature type="compositionally biased region" description="Basic and acidic residues" evidence="8">
    <location>
        <begin position="180"/>
        <end position="197"/>
    </location>
</feature>